<dbReference type="InterPro" id="IPR036236">
    <property type="entry name" value="Znf_C2H2_sf"/>
</dbReference>
<dbReference type="InterPro" id="IPR004088">
    <property type="entry name" value="KH_dom_type_1"/>
</dbReference>
<proteinExistence type="predicted"/>
<keyword evidence="2" id="KW-0862">Zinc</keyword>
<dbReference type="InterPro" id="IPR013087">
    <property type="entry name" value="Znf_C2H2_type"/>
</dbReference>
<dbReference type="SUPFAM" id="SSF54791">
    <property type="entry name" value="Eukaryotic type KH-domain (KH-domain type I)"/>
    <property type="match status" value="6"/>
</dbReference>
<evidence type="ECO:0000256" key="4">
    <source>
        <dbReference type="SAM" id="Coils"/>
    </source>
</evidence>
<dbReference type="SUPFAM" id="SSF57667">
    <property type="entry name" value="beta-beta-alpha zinc fingers"/>
    <property type="match status" value="3"/>
</dbReference>
<evidence type="ECO:0000313" key="7">
    <source>
        <dbReference type="Proteomes" id="UP001195483"/>
    </source>
</evidence>
<keyword evidence="2" id="KW-0863">Zinc-finger</keyword>
<keyword evidence="7" id="KW-1185">Reference proteome</keyword>
<dbReference type="Pfam" id="PF00013">
    <property type="entry name" value="KH_1"/>
    <property type="match status" value="6"/>
</dbReference>
<dbReference type="SMART" id="SM00322">
    <property type="entry name" value="KH"/>
    <property type="match status" value="6"/>
</dbReference>
<organism evidence="6 7">
    <name type="scientific">Potamilus streckersoni</name>
    <dbReference type="NCBI Taxonomy" id="2493646"/>
    <lineage>
        <taxon>Eukaryota</taxon>
        <taxon>Metazoa</taxon>
        <taxon>Spiralia</taxon>
        <taxon>Lophotrochozoa</taxon>
        <taxon>Mollusca</taxon>
        <taxon>Bivalvia</taxon>
        <taxon>Autobranchia</taxon>
        <taxon>Heteroconchia</taxon>
        <taxon>Palaeoheterodonta</taxon>
        <taxon>Unionida</taxon>
        <taxon>Unionoidea</taxon>
        <taxon>Unionidae</taxon>
        <taxon>Ambleminae</taxon>
        <taxon>Lampsilini</taxon>
        <taxon>Potamilus</taxon>
    </lineage>
</organism>
<dbReference type="CDD" id="cd02394">
    <property type="entry name" value="KH-I_Vigilin_rpt6"/>
    <property type="match status" value="2"/>
</dbReference>
<feature type="domain" description="C2H2-type" evidence="5">
    <location>
        <begin position="578"/>
        <end position="605"/>
    </location>
</feature>
<feature type="domain" description="C2H2-type" evidence="5">
    <location>
        <begin position="551"/>
        <end position="577"/>
    </location>
</feature>
<dbReference type="InterPro" id="IPR004087">
    <property type="entry name" value="KH_dom"/>
</dbReference>
<reference evidence="6" key="1">
    <citation type="journal article" date="2021" name="Genome Biol. Evol.">
        <title>A High-Quality Reference Genome for a Parasitic Bivalve with Doubly Uniparental Inheritance (Bivalvia: Unionida).</title>
        <authorList>
            <person name="Smith C.H."/>
        </authorList>
    </citation>
    <scope>NUCLEOTIDE SEQUENCE</scope>
    <source>
        <strain evidence="6">CHS0354</strain>
    </source>
</reference>
<reference evidence="6" key="2">
    <citation type="journal article" date="2021" name="Genome Biol. Evol.">
        <title>Developing a high-quality reference genome for a parasitic bivalve with doubly uniparental inheritance (Bivalvia: Unionida).</title>
        <authorList>
            <person name="Smith C.H."/>
        </authorList>
    </citation>
    <scope>NUCLEOTIDE SEQUENCE</scope>
    <source>
        <strain evidence="6">CHS0354</strain>
        <tissue evidence="6">Mantle</tissue>
    </source>
</reference>
<keyword evidence="4" id="KW-0175">Coiled coil</keyword>
<dbReference type="CDD" id="cd22408">
    <property type="entry name" value="KH-I_Vigilin_rpt4"/>
    <property type="match status" value="1"/>
</dbReference>
<dbReference type="PANTHER" id="PTHR10627:SF31">
    <property type="entry name" value="DODECA-SATELLITE-BINDING PROTEIN 1, ISOFORM A"/>
    <property type="match status" value="1"/>
</dbReference>
<evidence type="ECO:0000256" key="3">
    <source>
        <dbReference type="PROSITE-ProRule" id="PRU00117"/>
    </source>
</evidence>
<reference evidence="6" key="3">
    <citation type="submission" date="2023-05" db="EMBL/GenBank/DDBJ databases">
        <authorList>
            <person name="Smith C.H."/>
        </authorList>
    </citation>
    <scope>NUCLEOTIDE SEQUENCE</scope>
    <source>
        <strain evidence="6">CHS0354</strain>
        <tissue evidence="6">Mantle</tissue>
    </source>
</reference>
<dbReference type="PROSITE" id="PS00028">
    <property type="entry name" value="ZINC_FINGER_C2H2_1"/>
    <property type="match status" value="2"/>
</dbReference>
<dbReference type="GO" id="GO:0003729">
    <property type="term" value="F:mRNA binding"/>
    <property type="evidence" value="ECO:0007669"/>
    <property type="project" value="TreeGrafter"/>
</dbReference>
<sequence length="645" mass="75423">MAHLQKQKLKCQTMLVQVKKFQHKYVVGPDGSYLQEIFANTGVSVEVPLLESPSERITLRGEQEKLGLALKMVCSKANGVICAVVNAPEWLYKFIIGKKGENIRRLIQDCPKVRVEFLQGKDKIQVEGPQNEVLHAASALQDNVNELESHMDFVEVEIEQQFHKHIIGKAGANIRKIRNETGVMIFIPKDEDNINIIRIEGDQKGVKRAKQQVMEIASRMEKNTKKEVTIDQRFHRIIIGAKGKTIQGIRGQFNQIQITFPDQGKKSDTVTLRGPKSDVDKCAVYLVKIAKELECQMNFAEIKIKQQFHKHIIGQTNTEIRRIINETGVMIHIPSHDKKNPIIRIEGESKKVERAKQQLMEMASRMEKKKTKCVIIDQRFHRIIFGAKGKTIQGIQGQFNQVQITFPRKGKRSDTVTLRGPKSDVDKCAVYLVKIAKEQLITETGKRRILIGQVSHKSDPRSYGCNVCNKKFSTKRKRKKHKRHHKEVRPWNFLLVKRFPKKTDYQHYVYSGREKDFRRYDCNICDEEHLTKREPWQHLRHQKGKNNISTYQCDICGKRFSTKRKMKKHRRHKDIRPYQCNTCDDGYSTQRELWQHFRVHKDFRCNKCNNFDEEDPVEMQPWQDFPAYKGKENLFFYSILNIFQF</sequence>
<feature type="coiled-coil region" evidence="4">
    <location>
        <begin position="345"/>
        <end position="372"/>
    </location>
</feature>
<dbReference type="AlphaFoldDB" id="A0AAE0S9V6"/>
<dbReference type="EMBL" id="JAEAOA010000895">
    <property type="protein sequence ID" value="KAK3587937.1"/>
    <property type="molecule type" value="Genomic_DNA"/>
</dbReference>
<feature type="domain" description="C2H2-type" evidence="5">
    <location>
        <begin position="463"/>
        <end position="490"/>
    </location>
</feature>
<evidence type="ECO:0000259" key="5">
    <source>
        <dbReference type="PROSITE" id="PS50157"/>
    </source>
</evidence>
<dbReference type="Proteomes" id="UP001195483">
    <property type="component" value="Unassembled WGS sequence"/>
</dbReference>
<dbReference type="PANTHER" id="PTHR10627">
    <property type="entry name" value="SCP160"/>
    <property type="match status" value="1"/>
</dbReference>
<evidence type="ECO:0000313" key="6">
    <source>
        <dbReference type="EMBL" id="KAK3587937.1"/>
    </source>
</evidence>
<gene>
    <name evidence="6" type="ORF">CHS0354_014452</name>
</gene>
<evidence type="ECO:0000256" key="1">
    <source>
        <dbReference type="ARBA" id="ARBA00022737"/>
    </source>
</evidence>
<keyword evidence="2" id="KW-0479">Metal-binding</keyword>
<dbReference type="GO" id="GO:0008270">
    <property type="term" value="F:zinc ion binding"/>
    <property type="evidence" value="ECO:0007669"/>
    <property type="project" value="UniProtKB-KW"/>
</dbReference>
<accession>A0AAE0S9V6</accession>
<dbReference type="CDD" id="cd22409">
    <property type="entry name" value="KH-I_Vigilin_rpt5"/>
    <property type="match status" value="1"/>
</dbReference>
<comment type="caution">
    <text evidence="6">The sequence shown here is derived from an EMBL/GenBank/DDBJ whole genome shotgun (WGS) entry which is preliminary data.</text>
</comment>
<dbReference type="Pfam" id="PF00096">
    <property type="entry name" value="zf-C2H2"/>
    <property type="match status" value="1"/>
</dbReference>
<dbReference type="Gene3D" id="3.30.160.60">
    <property type="entry name" value="Classic Zinc Finger"/>
    <property type="match status" value="2"/>
</dbReference>
<dbReference type="SMART" id="SM00355">
    <property type="entry name" value="ZnF_C2H2"/>
    <property type="match status" value="4"/>
</dbReference>
<keyword evidence="1" id="KW-0677">Repeat</keyword>
<protein>
    <recommendedName>
        <fullName evidence="5">C2H2-type domain-containing protein</fullName>
    </recommendedName>
</protein>
<dbReference type="Gene3D" id="3.30.1370.10">
    <property type="entry name" value="K Homology domain, type 1"/>
    <property type="match status" value="6"/>
</dbReference>
<dbReference type="PROSITE" id="PS50157">
    <property type="entry name" value="ZINC_FINGER_C2H2_2"/>
    <property type="match status" value="3"/>
</dbReference>
<dbReference type="PROSITE" id="PS50084">
    <property type="entry name" value="KH_TYPE_1"/>
    <property type="match status" value="6"/>
</dbReference>
<keyword evidence="3" id="KW-0694">RNA-binding</keyword>
<evidence type="ECO:0000256" key="2">
    <source>
        <dbReference type="PROSITE-ProRule" id="PRU00042"/>
    </source>
</evidence>
<name>A0AAE0S9V6_9BIVA</name>
<dbReference type="InterPro" id="IPR036612">
    <property type="entry name" value="KH_dom_type_1_sf"/>
</dbReference>